<dbReference type="InterPro" id="IPR036396">
    <property type="entry name" value="Cyt_P450_sf"/>
</dbReference>
<evidence type="ECO:0000256" key="6">
    <source>
        <dbReference type="ARBA" id="ARBA00023004"/>
    </source>
</evidence>
<dbReference type="Gene3D" id="1.10.630.10">
    <property type="entry name" value="Cytochrome P450"/>
    <property type="match status" value="1"/>
</dbReference>
<keyword evidence="9" id="KW-1185">Reference proteome</keyword>
<keyword evidence="7" id="KW-0503">Monooxygenase</keyword>
<evidence type="ECO:0000256" key="1">
    <source>
        <dbReference type="ARBA" id="ARBA00001971"/>
    </source>
</evidence>
<dbReference type="PANTHER" id="PTHR46206:SF2">
    <property type="entry name" value="CYTOCHROME P450 MONOOXYGENASE AUSG-RELATED"/>
    <property type="match status" value="1"/>
</dbReference>
<evidence type="ECO:0000256" key="5">
    <source>
        <dbReference type="ARBA" id="ARBA00023002"/>
    </source>
</evidence>
<protein>
    <recommendedName>
        <fullName evidence="10">Cytochrome P450</fullName>
    </recommendedName>
</protein>
<dbReference type="PRINTS" id="PR00465">
    <property type="entry name" value="EP450IV"/>
</dbReference>
<keyword evidence="5" id="KW-0560">Oxidoreductase</keyword>
<evidence type="ECO:0000256" key="3">
    <source>
        <dbReference type="ARBA" id="ARBA00022617"/>
    </source>
</evidence>
<dbReference type="SUPFAM" id="SSF48264">
    <property type="entry name" value="Cytochrome P450"/>
    <property type="match status" value="1"/>
</dbReference>
<comment type="caution">
    <text evidence="8">The sequence shown here is derived from an EMBL/GenBank/DDBJ whole genome shotgun (WGS) entry which is preliminary data.</text>
</comment>
<dbReference type="Pfam" id="PF00067">
    <property type="entry name" value="p450"/>
    <property type="match status" value="1"/>
</dbReference>
<evidence type="ECO:0000256" key="2">
    <source>
        <dbReference type="ARBA" id="ARBA00010617"/>
    </source>
</evidence>
<dbReference type="CDD" id="cd11041">
    <property type="entry name" value="CYP503A1-like"/>
    <property type="match status" value="1"/>
</dbReference>
<keyword evidence="4" id="KW-0479">Metal-binding</keyword>
<keyword evidence="6" id="KW-0408">Iron</keyword>
<dbReference type="Proteomes" id="UP001345013">
    <property type="component" value="Unassembled WGS sequence"/>
</dbReference>
<name>A0ABR0JX29_9EURO</name>
<evidence type="ECO:0000313" key="9">
    <source>
        <dbReference type="Proteomes" id="UP001345013"/>
    </source>
</evidence>
<comment type="cofactor">
    <cofactor evidence="1">
        <name>heme</name>
        <dbReference type="ChEBI" id="CHEBI:30413"/>
    </cofactor>
</comment>
<dbReference type="InterPro" id="IPR001128">
    <property type="entry name" value="Cyt_P450"/>
</dbReference>
<evidence type="ECO:0000256" key="4">
    <source>
        <dbReference type="ARBA" id="ARBA00022723"/>
    </source>
</evidence>
<proteinExistence type="inferred from homology"/>
<sequence length="488" mass="55149">MLTRLLGGRVPDPTNGDLSATILVLVLSLFIGTVLWARSRSNSSIPIVNDYRGDLNRVKAKQEFLYNAQGLLDRGIKAYPDRPFRIITAFSDRVFLPYAWIDWIRKHPDLDHQAAVAQDFFGDYPGFEAIGAFNDPNHFVVDLVKKRMSQITQSMLDTFDTHASSFLDRSFGASASFHDVSWHDVSWGTLCFKMTASVASAVFSGPTLAQDEEWQTLITLHTTSIFNAARALRSWRAYLRPIVHWFLPDCRACRAQLAQTRHKLISYQLKEEDANSVLAWTKDNQSPDAAVVQLALAAGAIHTSSQLLQQVVLDLALASSRRPEVIWDLRKELSTVLGESNGKLVPASLAKLNFLDCCIKESQRLKPQTLNNLERVALRNVTMPDGQSIPRGTQVAVASSPMWSADIWGADAEKWNPYRYLGSNSEQRHYAFGMGRFICPGRFFVAAEIKVVLVRMIMGFHMRIKPEQLTERRQCWETWLGRVEGIWF</sequence>
<evidence type="ECO:0000313" key="8">
    <source>
        <dbReference type="EMBL" id="KAK5075641.1"/>
    </source>
</evidence>
<reference evidence="8 9" key="1">
    <citation type="submission" date="2023-08" db="EMBL/GenBank/DDBJ databases">
        <title>Black Yeasts Isolated from many extreme environments.</title>
        <authorList>
            <person name="Coleine C."/>
            <person name="Stajich J.E."/>
            <person name="Selbmann L."/>
        </authorList>
    </citation>
    <scope>NUCLEOTIDE SEQUENCE [LARGE SCALE GENOMIC DNA]</scope>
    <source>
        <strain evidence="8 9">CCFEE 5885</strain>
    </source>
</reference>
<evidence type="ECO:0000256" key="7">
    <source>
        <dbReference type="ARBA" id="ARBA00023033"/>
    </source>
</evidence>
<dbReference type="InterPro" id="IPR002403">
    <property type="entry name" value="Cyt_P450_E_grp-IV"/>
</dbReference>
<organism evidence="8 9">
    <name type="scientific">Lithohypha guttulata</name>
    <dbReference type="NCBI Taxonomy" id="1690604"/>
    <lineage>
        <taxon>Eukaryota</taxon>
        <taxon>Fungi</taxon>
        <taxon>Dikarya</taxon>
        <taxon>Ascomycota</taxon>
        <taxon>Pezizomycotina</taxon>
        <taxon>Eurotiomycetes</taxon>
        <taxon>Chaetothyriomycetidae</taxon>
        <taxon>Chaetothyriales</taxon>
        <taxon>Trichomeriaceae</taxon>
        <taxon>Lithohypha</taxon>
    </lineage>
</organism>
<dbReference type="EMBL" id="JAVRRG010000263">
    <property type="protein sequence ID" value="KAK5075641.1"/>
    <property type="molecule type" value="Genomic_DNA"/>
</dbReference>
<gene>
    <name evidence="8" type="ORF">LTR24_010025</name>
</gene>
<dbReference type="PANTHER" id="PTHR46206">
    <property type="entry name" value="CYTOCHROME P450"/>
    <property type="match status" value="1"/>
</dbReference>
<accession>A0ABR0JX29</accession>
<comment type="similarity">
    <text evidence="2">Belongs to the cytochrome P450 family.</text>
</comment>
<evidence type="ECO:0008006" key="10">
    <source>
        <dbReference type="Google" id="ProtNLM"/>
    </source>
</evidence>
<keyword evidence="3" id="KW-0349">Heme</keyword>